<dbReference type="AlphaFoldDB" id="A0A081CA95"/>
<dbReference type="eggNOG" id="ENOG502Z9AK">
    <property type="taxonomic scope" value="Bacteria"/>
</dbReference>
<dbReference type="Proteomes" id="UP000030661">
    <property type="component" value="Unassembled WGS sequence"/>
</dbReference>
<evidence type="ECO:0000313" key="2">
    <source>
        <dbReference type="Proteomes" id="UP000030661"/>
    </source>
</evidence>
<accession>A0A081CA95</accession>
<dbReference type="EMBL" id="DF820480">
    <property type="protein sequence ID" value="GAK61500.1"/>
    <property type="molecule type" value="Genomic_DNA"/>
</dbReference>
<dbReference type="Pfam" id="PF26241">
    <property type="entry name" value="Cas_Csc1"/>
    <property type="match status" value="1"/>
</dbReference>
<proteinExistence type="predicted"/>
<reference evidence="1 2" key="1">
    <citation type="journal article" date="2015" name="PeerJ">
        <title>First genomic representation of candidate bacterial phylum KSB3 points to enhanced environmental sensing as a trigger of wastewater bulking.</title>
        <authorList>
            <person name="Sekiguchi Y."/>
            <person name="Ohashi A."/>
            <person name="Parks D.H."/>
            <person name="Yamauchi T."/>
            <person name="Tyson G.W."/>
            <person name="Hugenholtz P."/>
        </authorList>
    </citation>
    <scope>NUCLEOTIDE SEQUENCE [LARGE SCALE GENOMIC DNA]</scope>
</reference>
<keyword evidence="2" id="KW-1185">Reference proteome</keyword>
<dbReference type="NCBIfam" id="TIGR03159">
    <property type="entry name" value="cas_Csc1"/>
    <property type="match status" value="1"/>
</dbReference>
<dbReference type="STRING" id="1499967.U27_01401"/>
<evidence type="ECO:0000313" key="1">
    <source>
        <dbReference type="EMBL" id="GAK61500.1"/>
    </source>
</evidence>
<protein>
    <submittedName>
        <fullName evidence="1">CRISPR-associated protein Csc1</fullName>
    </submittedName>
</protein>
<dbReference type="InterPro" id="IPR017576">
    <property type="entry name" value="CRISPR-assoc_prot_Csc1"/>
</dbReference>
<organism evidence="1 2">
    <name type="scientific">Vecturithrix granuli</name>
    <dbReference type="NCBI Taxonomy" id="1499967"/>
    <lineage>
        <taxon>Bacteria</taxon>
        <taxon>Candidatus Moduliflexota</taxon>
        <taxon>Candidatus Vecturitrichia</taxon>
        <taxon>Candidatus Vecturitrichales</taxon>
        <taxon>Candidatus Vecturitrichaceae</taxon>
        <taxon>Candidatus Vecturithrix</taxon>
    </lineage>
</organism>
<sequence length="220" mass="25591">MHIYHCELQLHDVVFYATREMGRLYETEKYFHNFALTYALQLAQPAYHIDESVPQYRQDFTLLNLEGIYVTPAKPIQCDFLLHTFKFANVNYHVEMEKPKKNIPGYGRVKELAPQSRFSCYVLSQKALKLPHWIRLGKWMGKAAVTIEEMQTVREKEGECLVTHPLNPLDVAFTPQRYDLISMPPVSLIHNVSFEGAYYEITGHNGSKITLPRGMKYFVT</sequence>
<gene>
    <name evidence="1" type="ORF">U27_01401</name>
</gene>
<name>A0A081CA95_VECG1</name>
<dbReference type="HOGENOM" id="CLU_095955_0_0_0"/>